<dbReference type="EMBL" id="MCFA01000005">
    <property type="protein sequence ID" value="ORY18866.1"/>
    <property type="molecule type" value="Genomic_DNA"/>
</dbReference>
<evidence type="ECO:0000256" key="1">
    <source>
        <dbReference type="SAM" id="MobiDB-lite"/>
    </source>
</evidence>
<comment type="caution">
    <text evidence="2">The sequence shown here is derived from an EMBL/GenBank/DDBJ whole genome shotgun (WGS) entry which is preliminary data.</text>
</comment>
<feature type="region of interest" description="Disordered" evidence="1">
    <location>
        <begin position="1"/>
        <end position="22"/>
    </location>
</feature>
<protein>
    <submittedName>
        <fullName evidence="2">Uncharacterized protein</fullName>
    </submittedName>
</protein>
<gene>
    <name evidence="2" type="ORF">BCR34DRAFT_296651</name>
</gene>
<evidence type="ECO:0000313" key="3">
    <source>
        <dbReference type="Proteomes" id="UP000193144"/>
    </source>
</evidence>
<keyword evidence="3" id="KW-1185">Reference proteome</keyword>
<dbReference type="Proteomes" id="UP000193144">
    <property type="component" value="Unassembled WGS sequence"/>
</dbReference>
<accession>A0A1Y2A8M1</accession>
<evidence type="ECO:0000313" key="2">
    <source>
        <dbReference type="EMBL" id="ORY18866.1"/>
    </source>
</evidence>
<dbReference type="AlphaFoldDB" id="A0A1Y2A8M1"/>
<proteinExistence type="predicted"/>
<reference evidence="2 3" key="1">
    <citation type="submission" date="2016-07" db="EMBL/GenBank/DDBJ databases">
        <title>Pervasive Adenine N6-methylation of Active Genes in Fungi.</title>
        <authorList>
            <consortium name="DOE Joint Genome Institute"/>
            <person name="Mondo S.J."/>
            <person name="Dannebaum R.O."/>
            <person name="Kuo R.C."/>
            <person name="Labutti K."/>
            <person name="Haridas S."/>
            <person name="Kuo A."/>
            <person name="Salamov A."/>
            <person name="Ahrendt S.R."/>
            <person name="Lipzen A."/>
            <person name="Sullivan W."/>
            <person name="Andreopoulos W.B."/>
            <person name="Clum A."/>
            <person name="Lindquist E."/>
            <person name="Daum C."/>
            <person name="Ramamoorthy G.K."/>
            <person name="Gryganskyi A."/>
            <person name="Culley D."/>
            <person name="Magnuson J.K."/>
            <person name="James T.Y."/>
            <person name="O'Malley M.A."/>
            <person name="Stajich J.E."/>
            <person name="Spatafora J.W."/>
            <person name="Visel A."/>
            <person name="Grigoriev I.V."/>
        </authorList>
    </citation>
    <scope>NUCLEOTIDE SEQUENCE [LARGE SCALE GENOMIC DNA]</scope>
    <source>
        <strain evidence="2 3">CBS 115471</strain>
    </source>
</reference>
<name>A0A1Y2A8M1_9PLEO</name>
<sequence length="159" mass="18365">MYHSSHRNPNPPATGTKRMPTHSIIQTLERPFITHSPLTIGDSHVSMPGRPQISRYHARQQDTRSWQDNHTTHPASVVHAWRWWVFRSSKGDVDLSFSKTKLDFWETQFSFQEAPPPSGESRHFIDWQLAQKAKNIYFCAYGWVVASRPDTQVPASHDS</sequence>
<organism evidence="2 3">
    <name type="scientific">Clohesyomyces aquaticus</name>
    <dbReference type="NCBI Taxonomy" id="1231657"/>
    <lineage>
        <taxon>Eukaryota</taxon>
        <taxon>Fungi</taxon>
        <taxon>Dikarya</taxon>
        <taxon>Ascomycota</taxon>
        <taxon>Pezizomycotina</taxon>
        <taxon>Dothideomycetes</taxon>
        <taxon>Pleosporomycetidae</taxon>
        <taxon>Pleosporales</taxon>
        <taxon>Lindgomycetaceae</taxon>
        <taxon>Clohesyomyces</taxon>
    </lineage>
</organism>